<protein>
    <submittedName>
        <fullName evidence="1">Uncharacterized protein</fullName>
    </submittedName>
</protein>
<reference evidence="1" key="1">
    <citation type="submission" date="2023-07" db="EMBL/GenBank/DDBJ databases">
        <authorList>
            <person name="Xia Y."/>
        </authorList>
    </citation>
    <scope>NUCLEOTIDE SEQUENCE</scope>
    <source>
        <strain evidence="1">F</strain>
    </source>
</reference>
<organism evidence="1">
    <name type="scientific">Marseillevirus sp</name>
    <dbReference type="NCBI Taxonomy" id="2809551"/>
    <lineage>
        <taxon>Viruses</taxon>
        <taxon>Varidnaviria</taxon>
        <taxon>Bamfordvirae</taxon>
        <taxon>Nucleocytoviricota</taxon>
        <taxon>Megaviricetes</taxon>
        <taxon>Pimascovirales</taxon>
        <taxon>Pimascovirales incertae sedis</taxon>
        <taxon>Marseilleviridae</taxon>
        <taxon>Marseillevirus</taxon>
    </lineage>
</organism>
<name>A0AA96IXE5_9VIRU</name>
<accession>A0AA96IXE5</accession>
<evidence type="ECO:0000313" key="1">
    <source>
        <dbReference type="EMBL" id="WNL49573.1"/>
    </source>
</evidence>
<gene>
    <name evidence="1" type="ORF">MarFTMF_057</name>
</gene>
<sequence>MTRGYAKIQKLSGDKALERLTENQKFIENGNLGYGDIQVNLCSVCLDIVDEEELVDTEDEIWGEEISVCEDKRHYFCVFCRENLDLVPGFVCCSERNRNPLSCRGIPKPIDVVSRTDKLPDIQSLELHREWIQMRKNKGILREDREQCVVCLRYRFTDTPSSEFPCAMCECSAVYCVECARACCGIENDESDDERLFECGECPLCE</sequence>
<dbReference type="EMBL" id="OR343188">
    <property type="protein sequence ID" value="WNL49573.1"/>
    <property type="molecule type" value="Genomic_DNA"/>
</dbReference>
<proteinExistence type="predicted"/>